<feature type="region of interest" description="Disordered" evidence="1">
    <location>
        <begin position="113"/>
        <end position="161"/>
    </location>
</feature>
<feature type="region of interest" description="Disordered" evidence="1">
    <location>
        <begin position="70"/>
        <end position="89"/>
    </location>
</feature>
<dbReference type="EMBL" id="BLXT01004907">
    <property type="protein sequence ID" value="GFO17876.1"/>
    <property type="molecule type" value="Genomic_DNA"/>
</dbReference>
<keyword evidence="3" id="KW-1185">Reference proteome</keyword>
<sequence>MAIRFSKSVRQLWLKSIKRFQPVLMLVSSKLSFEPSQHRPPRMAAEVALLPRSRGKKPRRILWLSVPREQQKLRHQPSAGPFSRKDRRPLGNHSIVLRLWPWNLRRLYPQSGGIPPPPAPRGPPPPLWSALPSPPNPSPCPRRRNLHFLPHLPTPSLPKSM</sequence>
<reference evidence="2 3" key="1">
    <citation type="journal article" date="2021" name="Elife">
        <title>Chloroplast acquisition without the gene transfer in kleptoplastic sea slugs, Plakobranchus ocellatus.</title>
        <authorList>
            <person name="Maeda T."/>
            <person name="Takahashi S."/>
            <person name="Yoshida T."/>
            <person name="Shimamura S."/>
            <person name="Takaki Y."/>
            <person name="Nagai Y."/>
            <person name="Toyoda A."/>
            <person name="Suzuki Y."/>
            <person name="Arimoto A."/>
            <person name="Ishii H."/>
            <person name="Satoh N."/>
            <person name="Nishiyama T."/>
            <person name="Hasebe M."/>
            <person name="Maruyama T."/>
            <person name="Minagawa J."/>
            <person name="Obokata J."/>
            <person name="Shigenobu S."/>
        </authorList>
    </citation>
    <scope>NUCLEOTIDE SEQUENCE [LARGE SCALE GENOMIC DNA]</scope>
</reference>
<feature type="compositionally biased region" description="Pro residues" evidence="1">
    <location>
        <begin position="114"/>
        <end position="140"/>
    </location>
</feature>
<feature type="compositionally biased region" description="Pro residues" evidence="1">
    <location>
        <begin position="152"/>
        <end position="161"/>
    </location>
</feature>
<evidence type="ECO:0000256" key="1">
    <source>
        <dbReference type="SAM" id="MobiDB-lite"/>
    </source>
</evidence>
<dbReference type="Proteomes" id="UP000735302">
    <property type="component" value="Unassembled WGS sequence"/>
</dbReference>
<dbReference type="AlphaFoldDB" id="A0AAV4B3E1"/>
<organism evidence="2 3">
    <name type="scientific">Plakobranchus ocellatus</name>
    <dbReference type="NCBI Taxonomy" id="259542"/>
    <lineage>
        <taxon>Eukaryota</taxon>
        <taxon>Metazoa</taxon>
        <taxon>Spiralia</taxon>
        <taxon>Lophotrochozoa</taxon>
        <taxon>Mollusca</taxon>
        <taxon>Gastropoda</taxon>
        <taxon>Heterobranchia</taxon>
        <taxon>Euthyneura</taxon>
        <taxon>Panpulmonata</taxon>
        <taxon>Sacoglossa</taxon>
        <taxon>Placobranchoidea</taxon>
        <taxon>Plakobranchidae</taxon>
        <taxon>Plakobranchus</taxon>
    </lineage>
</organism>
<proteinExistence type="predicted"/>
<protein>
    <submittedName>
        <fullName evidence="2">Uncharacterized protein</fullName>
    </submittedName>
</protein>
<comment type="caution">
    <text evidence="2">The sequence shown here is derived from an EMBL/GenBank/DDBJ whole genome shotgun (WGS) entry which is preliminary data.</text>
</comment>
<evidence type="ECO:0000313" key="2">
    <source>
        <dbReference type="EMBL" id="GFO17876.1"/>
    </source>
</evidence>
<accession>A0AAV4B3E1</accession>
<name>A0AAV4B3E1_9GAST</name>
<gene>
    <name evidence="2" type="ORF">PoB_004438100</name>
</gene>
<evidence type="ECO:0000313" key="3">
    <source>
        <dbReference type="Proteomes" id="UP000735302"/>
    </source>
</evidence>